<evidence type="ECO:0000313" key="3">
    <source>
        <dbReference type="Proteomes" id="UP000823388"/>
    </source>
</evidence>
<name>A0A8T0UCC9_PANVG</name>
<protein>
    <submittedName>
        <fullName evidence="2">Uncharacterized protein</fullName>
    </submittedName>
</protein>
<keyword evidence="3" id="KW-1185">Reference proteome</keyword>
<dbReference type="EMBL" id="CM029042">
    <property type="protein sequence ID" value="KAG2618593.1"/>
    <property type="molecule type" value="Genomic_DNA"/>
</dbReference>
<keyword evidence="1" id="KW-0732">Signal</keyword>
<comment type="caution">
    <text evidence="2">The sequence shown here is derived from an EMBL/GenBank/DDBJ whole genome shotgun (WGS) entry which is preliminary data.</text>
</comment>
<evidence type="ECO:0000256" key="1">
    <source>
        <dbReference type="SAM" id="SignalP"/>
    </source>
</evidence>
<proteinExistence type="predicted"/>
<evidence type="ECO:0000313" key="2">
    <source>
        <dbReference type="EMBL" id="KAG2618593.1"/>
    </source>
</evidence>
<accession>A0A8T0UCC9</accession>
<feature type="chain" id="PRO_5035925500" evidence="1">
    <location>
        <begin position="32"/>
        <end position="51"/>
    </location>
</feature>
<reference evidence="2 3" key="1">
    <citation type="submission" date="2020-05" db="EMBL/GenBank/DDBJ databases">
        <title>WGS assembly of Panicum virgatum.</title>
        <authorList>
            <person name="Lovell J.T."/>
            <person name="Jenkins J."/>
            <person name="Shu S."/>
            <person name="Juenger T.E."/>
            <person name="Schmutz J."/>
        </authorList>
    </citation>
    <scope>NUCLEOTIDE SEQUENCE [LARGE SCALE GENOMIC DNA]</scope>
    <source>
        <strain evidence="3">cv. AP13</strain>
    </source>
</reference>
<sequence length="51" mass="5576">MGTTTLIKHPFSPIKLAWVILFKSTCLEVAAVYCGPNPRIGTKSQVGKSER</sequence>
<organism evidence="2 3">
    <name type="scientific">Panicum virgatum</name>
    <name type="common">Blackwell switchgrass</name>
    <dbReference type="NCBI Taxonomy" id="38727"/>
    <lineage>
        <taxon>Eukaryota</taxon>
        <taxon>Viridiplantae</taxon>
        <taxon>Streptophyta</taxon>
        <taxon>Embryophyta</taxon>
        <taxon>Tracheophyta</taxon>
        <taxon>Spermatophyta</taxon>
        <taxon>Magnoliopsida</taxon>
        <taxon>Liliopsida</taxon>
        <taxon>Poales</taxon>
        <taxon>Poaceae</taxon>
        <taxon>PACMAD clade</taxon>
        <taxon>Panicoideae</taxon>
        <taxon>Panicodae</taxon>
        <taxon>Paniceae</taxon>
        <taxon>Panicinae</taxon>
        <taxon>Panicum</taxon>
        <taxon>Panicum sect. Hiantes</taxon>
    </lineage>
</organism>
<dbReference type="AlphaFoldDB" id="A0A8T0UCC9"/>
<dbReference type="Proteomes" id="UP000823388">
    <property type="component" value="Chromosome 3N"/>
</dbReference>
<gene>
    <name evidence="2" type="ORF">PVAP13_3NG079680</name>
</gene>
<feature type="signal peptide" evidence="1">
    <location>
        <begin position="1"/>
        <end position="31"/>
    </location>
</feature>